<proteinExistence type="predicted"/>
<organism evidence="2 3">
    <name type="scientific">Planktothrix paucivesiculata PCC 9631</name>
    <dbReference type="NCBI Taxonomy" id="671071"/>
    <lineage>
        <taxon>Bacteria</taxon>
        <taxon>Bacillati</taxon>
        <taxon>Cyanobacteriota</taxon>
        <taxon>Cyanophyceae</taxon>
        <taxon>Oscillatoriophycideae</taxon>
        <taxon>Oscillatoriales</taxon>
        <taxon>Microcoleaceae</taxon>
        <taxon>Planktothrix</taxon>
    </lineage>
</organism>
<dbReference type="EMBL" id="CZCS02000239">
    <property type="protein sequence ID" value="VXD25280.1"/>
    <property type="molecule type" value="Genomic_DNA"/>
</dbReference>
<dbReference type="PROSITE" id="PS50943">
    <property type="entry name" value="HTH_CROC1"/>
    <property type="match status" value="1"/>
</dbReference>
<dbReference type="InterPro" id="IPR001387">
    <property type="entry name" value="Cro/C1-type_HTH"/>
</dbReference>
<dbReference type="Proteomes" id="UP000182190">
    <property type="component" value="Unassembled WGS sequence"/>
</dbReference>
<dbReference type="RefSeq" id="WP_083622473.1">
    <property type="nucleotide sequence ID" value="NZ_LR735021.1"/>
</dbReference>
<accession>A0A7Z9C3R4</accession>
<sequence length="164" mass="18233">MHTLTSEFLPQPEETLGEYVRRLRGLKRLSQEQLAQGCGLHLQSIGKIERGLTTRLSQKAKRGLAQVLGVPVAYLEAAVRGTGVEVSQALKLCLCCWTPGTAPELGWLDPRAKFCFLCGGVLCDRCSHCSHPITSEQYRFCPMCGQSYRDGKHKAVDLRKTEQK</sequence>
<dbReference type="CDD" id="cd00093">
    <property type="entry name" value="HTH_XRE"/>
    <property type="match status" value="1"/>
</dbReference>
<feature type="domain" description="HTH cro/C1-type" evidence="1">
    <location>
        <begin position="20"/>
        <end position="75"/>
    </location>
</feature>
<evidence type="ECO:0000313" key="2">
    <source>
        <dbReference type="EMBL" id="VXD25280.1"/>
    </source>
</evidence>
<dbReference type="OrthoDB" id="562953at2"/>
<dbReference type="GO" id="GO:0003677">
    <property type="term" value="F:DNA binding"/>
    <property type="evidence" value="ECO:0007669"/>
    <property type="project" value="InterPro"/>
</dbReference>
<dbReference type="InterPro" id="IPR010982">
    <property type="entry name" value="Lambda_DNA-bd_dom_sf"/>
</dbReference>
<evidence type="ECO:0000259" key="1">
    <source>
        <dbReference type="PROSITE" id="PS50943"/>
    </source>
</evidence>
<name>A0A7Z9C3R4_9CYAN</name>
<comment type="caution">
    <text evidence="2">The sequence shown here is derived from an EMBL/GenBank/DDBJ whole genome shotgun (WGS) entry which is preliminary data.</text>
</comment>
<dbReference type="SMART" id="SM00530">
    <property type="entry name" value="HTH_XRE"/>
    <property type="match status" value="1"/>
</dbReference>
<dbReference type="Pfam" id="PF12773">
    <property type="entry name" value="DZR"/>
    <property type="match status" value="1"/>
</dbReference>
<dbReference type="Gene3D" id="1.10.260.40">
    <property type="entry name" value="lambda repressor-like DNA-binding domains"/>
    <property type="match status" value="1"/>
</dbReference>
<dbReference type="InterPro" id="IPR025874">
    <property type="entry name" value="DZR"/>
</dbReference>
<protein>
    <submittedName>
        <fullName evidence="2">Transcriptional regulator, XRE family</fullName>
    </submittedName>
</protein>
<reference evidence="2" key="1">
    <citation type="submission" date="2019-10" db="EMBL/GenBank/DDBJ databases">
        <authorList>
            <consortium name="Genoscope - CEA"/>
            <person name="William W."/>
        </authorList>
    </citation>
    <scope>NUCLEOTIDE SEQUENCE [LARGE SCALE GENOMIC DNA]</scope>
    <source>
        <strain evidence="2">BBR_PRJEB10994</strain>
    </source>
</reference>
<dbReference type="Pfam" id="PF01381">
    <property type="entry name" value="HTH_3"/>
    <property type="match status" value="1"/>
</dbReference>
<gene>
    <name evidence="2" type="ORF">PL9631_940082</name>
</gene>
<dbReference type="SUPFAM" id="SSF47413">
    <property type="entry name" value="lambda repressor-like DNA-binding domains"/>
    <property type="match status" value="1"/>
</dbReference>
<keyword evidence="3" id="KW-1185">Reference proteome</keyword>
<dbReference type="AlphaFoldDB" id="A0A7Z9C3R4"/>
<evidence type="ECO:0000313" key="3">
    <source>
        <dbReference type="Proteomes" id="UP000182190"/>
    </source>
</evidence>